<sequence>MRTYLWLPIILLSLFACKDKKKLTGNQHVEADEFFNAYNDIKLPFTVSDTNMKQLSDTNTISYTIFTQFISDTILNNPFGKDRKFVIHPIGKFGEKEKETYFITLVTGKADTAIYLSVYDKNKVMANMPLVISNNDERVATATIDKKLSISINREWTINNDIFYNRIIYAYNNVGLFTTVLTETNEDRRAEKTLSNPLDTFPKKYKYSGDYVKGNKNIVSVRDGRNPDEYLFFVYFESGSEGETCGGELRGTMKMVSEKAAIYQGEGDPCKLDFSFTSSQVKVKETGSCGNYRGIKCFFNDTYTRKKEIKAASKKNKT</sequence>
<evidence type="ECO:0008006" key="3">
    <source>
        <dbReference type="Google" id="ProtNLM"/>
    </source>
</evidence>
<protein>
    <recommendedName>
        <fullName evidence="3">Lipoprotein</fullName>
    </recommendedName>
</protein>
<dbReference type="PROSITE" id="PS51257">
    <property type="entry name" value="PROKAR_LIPOPROTEIN"/>
    <property type="match status" value="1"/>
</dbReference>
<accession>A0A512BDH3</accession>
<name>A0A512BDH3_9BACT</name>
<gene>
    <name evidence="1" type="ORF">SAE01_25090</name>
</gene>
<reference evidence="1 2" key="1">
    <citation type="submission" date="2019-07" db="EMBL/GenBank/DDBJ databases">
        <title>Whole genome shotgun sequence of Segetibacter aerophilus NBRC 106135.</title>
        <authorList>
            <person name="Hosoyama A."/>
            <person name="Uohara A."/>
            <person name="Ohji S."/>
            <person name="Ichikawa N."/>
        </authorList>
    </citation>
    <scope>NUCLEOTIDE SEQUENCE [LARGE SCALE GENOMIC DNA]</scope>
    <source>
        <strain evidence="1 2">NBRC 106135</strain>
    </source>
</reference>
<dbReference type="Proteomes" id="UP000321513">
    <property type="component" value="Unassembled WGS sequence"/>
</dbReference>
<comment type="caution">
    <text evidence="1">The sequence shown here is derived from an EMBL/GenBank/DDBJ whole genome shotgun (WGS) entry which is preliminary data.</text>
</comment>
<evidence type="ECO:0000313" key="1">
    <source>
        <dbReference type="EMBL" id="GEO10013.1"/>
    </source>
</evidence>
<dbReference type="RefSeq" id="WP_147204124.1">
    <property type="nucleotide sequence ID" value="NZ_BJYT01000008.1"/>
</dbReference>
<keyword evidence="2" id="KW-1185">Reference proteome</keyword>
<evidence type="ECO:0000313" key="2">
    <source>
        <dbReference type="Proteomes" id="UP000321513"/>
    </source>
</evidence>
<proteinExistence type="predicted"/>
<dbReference type="EMBL" id="BJYT01000008">
    <property type="protein sequence ID" value="GEO10013.1"/>
    <property type="molecule type" value="Genomic_DNA"/>
</dbReference>
<organism evidence="1 2">
    <name type="scientific">Segetibacter aerophilus</name>
    <dbReference type="NCBI Taxonomy" id="670293"/>
    <lineage>
        <taxon>Bacteria</taxon>
        <taxon>Pseudomonadati</taxon>
        <taxon>Bacteroidota</taxon>
        <taxon>Chitinophagia</taxon>
        <taxon>Chitinophagales</taxon>
        <taxon>Chitinophagaceae</taxon>
        <taxon>Segetibacter</taxon>
    </lineage>
</organism>
<dbReference type="OrthoDB" id="653743at2"/>
<dbReference type="AlphaFoldDB" id="A0A512BDH3"/>